<evidence type="ECO:0000256" key="3">
    <source>
        <dbReference type="ARBA" id="ARBA00022741"/>
    </source>
</evidence>
<dbReference type="SUPFAM" id="SSF56801">
    <property type="entry name" value="Acetyl-CoA synthetase-like"/>
    <property type="match status" value="1"/>
</dbReference>
<keyword evidence="4" id="KW-0067">ATP-binding</keyword>
<proteinExistence type="inferred from homology"/>
<dbReference type="InterPro" id="IPR020845">
    <property type="entry name" value="AMP-binding_CS"/>
</dbReference>
<dbReference type="AlphaFoldDB" id="A0A918REA8"/>
<name>A0A918REA8_9ACTN</name>
<evidence type="ECO:0000256" key="4">
    <source>
        <dbReference type="ARBA" id="ARBA00022840"/>
    </source>
</evidence>
<dbReference type="CDD" id="cd05904">
    <property type="entry name" value="4CL"/>
    <property type="match status" value="1"/>
</dbReference>
<evidence type="ECO:0000313" key="8">
    <source>
        <dbReference type="Proteomes" id="UP000623010"/>
    </source>
</evidence>
<dbReference type="InterPro" id="IPR000873">
    <property type="entry name" value="AMP-dep_synth/lig_dom"/>
</dbReference>
<evidence type="ECO:0000259" key="5">
    <source>
        <dbReference type="Pfam" id="PF00501"/>
    </source>
</evidence>
<evidence type="ECO:0000259" key="6">
    <source>
        <dbReference type="Pfam" id="PF13193"/>
    </source>
</evidence>
<dbReference type="GO" id="GO:0016405">
    <property type="term" value="F:CoA-ligase activity"/>
    <property type="evidence" value="ECO:0007669"/>
    <property type="project" value="TreeGrafter"/>
</dbReference>
<dbReference type="RefSeq" id="WP_190058597.1">
    <property type="nucleotide sequence ID" value="NZ_BMWH01000015.1"/>
</dbReference>
<reference evidence="7" key="2">
    <citation type="submission" date="2020-09" db="EMBL/GenBank/DDBJ databases">
        <authorList>
            <person name="Sun Q."/>
            <person name="Ohkuma M."/>
        </authorList>
    </citation>
    <scope>NUCLEOTIDE SEQUENCE</scope>
    <source>
        <strain evidence="7">JCM 5016</strain>
    </source>
</reference>
<dbReference type="InterPro" id="IPR042099">
    <property type="entry name" value="ANL_N_sf"/>
</dbReference>
<dbReference type="GO" id="GO:0005524">
    <property type="term" value="F:ATP binding"/>
    <property type="evidence" value="ECO:0007669"/>
    <property type="project" value="UniProtKB-KW"/>
</dbReference>
<organism evidence="7 8">
    <name type="scientific">Streptomyces echinoruber</name>
    <dbReference type="NCBI Taxonomy" id="68898"/>
    <lineage>
        <taxon>Bacteria</taxon>
        <taxon>Bacillati</taxon>
        <taxon>Actinomycetota</taxon>
        <taxon>Actinomycetes</taxon>
        <taxon>Kitasatosporales</taxon>
        <taxon>Streptomycetaceae</taxon>
        <taxon>Streptomyces</taxon>
    </lineage>
</organism>
<reference evidence="7" key="1">
    <citation type="journal article" date="2014" name="Int. J. Syst. Evol. Microbiol.">
        <title>Complete genome sequence of Corynebacterium casei LMG S-19264T (=DSM 44701T), isolated from a smear-ripened cheese.</title>
        <authorList>
            <consortium name="US DOE Joint Genome Institute (JGI-PGF)"/>
            <person name="Walter F."/>
            <person name="Albersmeier A."/>
            <person name="Kalinowski J."/>
            <person name="Ruckert C."/>
        </authorList>
    </citation>
    <scope>NUCLEOTIDE SEQUENCE</scope>
    <source>
        <strain evidence="7">JCM 5016</strain>
    </source>
</reference>
<evidence type="ECO:0000256" key="2">
    <source>
        <dbReference type="ARBA" id="ARBA00022598"/>
    </source>
</evidence>
<keyword evidence="3" id="KW-0547">Nucleotide-binding</keyword>
<feature type="domain" description="AMP-binding enzyme C-terminal" evidence="6">
    <location>
        <begin position="436"/>
        <end position="512"/>
    </location>
</feature>
<dbReference type="Pfam" id="PF00501">
    <property type="entry name" value="AMP-binding"/>
    <property type="match status" value="1"/>
</dbReference>
<gene>
    <name evidence="7" type="ORF">GCM10010389_37620</name>
</gene>
<keyword evidence="2" id="KW-0436">Ligase</keyword>
<feature type="domain" description="AMP-dependent synthetase/ligase" evidence="5">
    <location>
        <begin position="23"/>
        <end position="385"/>
    </location>
</feature>
<comment type="caution">
    <text evidence="7">The sequence shown here is derived from an EMBL/GenBank/DDBJ whole genome shotgun (WGS) entry which is preliminary data.</text>
</comment>
<protein>
    <submittedName>
        <fullName evidence="7">AMP-dependent synthetase</fullName>
    </submittedName>
</protein>
<dbReference type="PROSITE" id="PS00455">
    <property type="entry name" value="AMP_BINDING"/>
    <property type="match status" value="1"/>
</dbReference>
<evidence type="ECO:0000256" key="1">
    <source>
        <dbReference type="ARBA" id="ARBA00006432"/>
    </source>
</evidence>
<dbReference type="FunFam" id="3.40.50.12780:FF:000003">
    <property type="entry name" value="Long-chain-fatty-acid--CoA ligase FadD"/>
    <property type="match status" value="1"/>
</dbReference>
<dbReference type="InterPro" id="IPR025110">
    <property type="entry name" value="AMP-bd_C"/>
</dbReference>
<accession>A0A918REA8</accession>
<evidence type="ECO:0000313" key="7">
    <source>
        <dbReference type="EMBL" id="GGZ95159.1"/>
    </source>
</evidence>
<dbReference type="InterPro" id="IPR045851">
    <property type="entry name" value="AMP-bd_C_sf"/>
</dbReference>
<dbReference type="Gene3D" id="3.40.50.12780">
    <property type="entry name" value="N-terminal domain of ligase-like"/>
    <property type="match status" value="1"/>
</dbReference>
<dbReference type="PANTHER" id="PTHR24096:SF149">
    <property type="entry name" value="AMP-BINDING DOMAIN-CONTAINING PROTEIN-RELATED"/>
    <property type="match status" value="1"/>
</dbReference>
<comment type="similarity">
    <text evidence="1">Belongs to the ATP-dependent AMP-binding enzyme family.</text>
</comment>
<dbReference type="Gene3D" id="3.30.300.30">
    <property type="match status" value="1"/>
</dbReference>
<dbReference type="Proteomes" id="UP000623010">
    <property type="component" value="Unassembled WGS sequence"/>
</dbReference>
<dbReference type="EMBL" id="BMWH01000015">
    <property type="protein sequence ID" value="GGZ95159.1"/>
    <property type="molecule type" value="Genomic_DNA"/>
</dbReference>
<dbReference type="PANTHER" id="PTHR24096">
    <property type="entry name" value="LONG-CHAIN-FATTY-ACID--COA LIGASE"/>
    <property type="match status" value="1"/>
</dbReference>
<sequence length="522" mass="55537">MFRSEYADVPPVDLPIHDAVLGHAARFADTPALVDGTDGTTLSYEQVDRFHRRVAAALAEAGVAKGDVLALHSPNTVFFPIAFYAATRAGASVTTVHPLATAEEFARQLADSAARWIITVSPLLETARRAARSAGGVREILVCDTAPGHRSLIDLLACTAPEPAVAVDPARDVAALPYSSGTTGTPKGVMLTHRQIATNLAQLESAITAGPGDRILAVLPFFHIYGLTALMNAPLRTGATVVVLPRFEVETFLAAIERHRITGLYVAPPIVLTLAKHPLVTTYDLSSLRYVVSAAAPLDARLAAACSERLGVPPIGQAYGMTELSPGTHVVPLDALHTAPPGTVGKLIAGTEMRIVALDDPDHDLGPGEAGEILIRGPQVMKGYLGRPDATAAMIDPDGWLHTGDVGYVDAEGWLFVVDRVKELIKYKGFQVAPAELEALLLAHPGIADAAVVGTRDDDGNEIPHAYVVRRPTAADLTAGEIMMHVAERVAPYKRVRRVTFIDAVPRAASGKILRRRLREHA</sequence>
<dbReference type="FunFam" id="3.30.300.30:FF:000007">
    <property type="entry name" value="4-coumarate--CoA ligase 2"/>
    <property type="match status" value="1"/>
</dbReference>
<dbReference type="Pfam" id="PF13193">
    <property type="entry name" value="AMP-binding_C"/>
    <property type="match status" value="1"/>
</dbReference>
<keyword evidence="8" id="KW-1185">Reference proteome</keyword>